<reference evidence="2 3" key="1">
    <citation type="submission" date="2019-12" db="EMBL/GenBank/DDBJ databases">
        <title>Roseobacter cerasinus sp. nov., isolated from seawater around aquaculture.</title>
        <authorList>
            <person name="Muramatsu S."/>
            <person name="Takabe Y."/>
            <person name="Mori K."/>
            <person name="Takaichi S."/>
            <person name="Hanada S."/>
        </authorList>
    </citation>
    <scope>NUCLEOTIDE SEQUENCE [LARGE SCALE GENOMIC DNA]</scope>
    <source>
        <strain evidence="2 3">AI77</strain>
    </source>
</reference>
<keyword evidence="1" id="KW-0472">Membrane</keyword>
<organism evidence="2 3">
    <name type="scientific">Roseobacter cerasinus</name>
    <dbReference type="NCBI Taxonomy" id="2602289"/>
    <lineage>
        <taxon>Bacteria</taxon>
        <taxon>Pseudomonadati</taxon>
        <taxon>Pseudomonadota</taxon>
        <taxon>Alphaproteobacteria</taxon>
        <taxon>Rhodobacterales</taxon>
        <taxon>Roseobacteraceae</taxon>
        <taxon>Roseobacter</taxon>
    </lineage>
</organism>
<dbReference type="RefSeq" id="WP_159978580.1">
    <property type="nucleotide sequence ID" value="NZ_BLIV01000005.1"/>
</dbReference>
<evidence type="ECO:0000313" key="2">
    <source>
        <dbReference type="EMBL" id="GFE51157.1"/>
    </source>
</evidence>
<gene>
    <name evidence="2" type="ORF">So717_29100</name>
</gene>
<dbReference type="EMBL" id="BLIV01000005">
    <property type="protein sequence ID" value="GFE51157.1"/>
    <property type="molecule type" value="Genomic_DNA"/>
</dbReference>
<keyword evidence="3" id="KW-1185">Reference proteome</keyword>
<accession>A0A640VTK0</accession>
<sequence length="54" mass="5820">MNRRIILWIAAVNIALPALMSTLLAAASLPSARMIGFLGCVIVIFTLNEYSGLE</sequence>
<protein>
    <submittedName>
        <fullName evidence="2">Uncharacterized protein</fullName>
    </submittedName>
</protein>
<proteinExistence type="predicted"/>
<keyword evidence="1" id="KW-0812">Transmembrane</keyword>
<dbReference type="Proteomes" id="UP000436522">
    <property type="component" value="Unassembled WGS sequence"/>
</dbReference>
<feature type="transmembrane region" description="Helical" evidence="1">
    <location>
        <begin position="35"/>
        <end position="53"/>
    </location>
</feature>
<comment type="caution">
    <text evidence="2">The sequence shown here is derived from an EMBL/GenBank/DDBJ whole genome shotgun (WGS) entry which is preliminary data.</text>
</comment>
<name>A0A640VTK0_9RHOB</name>
<keyword evidence="1" id="KW-1133">Transmembrane helix</keyword>
<dbReference type="AlphaFoldDB" id="A0A640VTK0"/>
<evidence type="ECO:0000313" key="3">
    <source>
        <dbReference type="Proteomes" id="UP000436522"/>
    </source>
</evidence>
<evidence type="ECO:0000256" key="1">
    <source>
        <dbReference type="SAM" id="Phobius"/>
    </source>
</evidence>